<comment type="function">
    <text evidence="7">Component of the Mediator complex, a coactivator involved in the regulated transcription of nearly all RNA polymerase II-dependent genes. Mediator functions as a bridge to convey information from gene-specific regulatory proteins to the basal RNA polymerase II transcription machinery. Mediator is recruited to promoters by direct interactions with regulatory proteins and serves as a scaffold for the assembly of a functional preinitiation complex with RNA polymerase II and the general transcription factors.</text>
</comment>
<gene>
    <name evidence="10" type="ORF">DEA37_0006089</name>
</gene>
<dbReference type="GO" id="GO:0070847">
    <property type="term" value="C:core mediator complex"/>
    <property type="evidence" value="ECO:0007669"/>
    <property type="project" value="TreeGrafter"/>
</dbReference>
<dbReference type="AlphaFoldDB" id="A0A5J4NJJ6"/>
<dbReference type="Pfam" id="PF08638">
    <property type="entry name" value="Med14"/>
    <property type="match status" value="1"/>
</dbReference>
<evidence type="ECO:0000256" key="4">
    <source>
        <dbReference type="ARBA" id="ARBA00023159"/>
    </source>
</evidence>
<evidence type="ECO:0000256" key="1">
    <source>
        <dbReference type="ARBA" id="ARBA00004123"/>
    </source>
</evidence>
<reference evidence="10 11" key="1">
    <citation type="journal article" date="2019" name="Gigascience">
        <title>Whole-genome sequence of the oriental lung fluke Paragonimus westermani.</title>
        <authorList>
            <person name="Oey H."/>
            <person name="Zakrzewski M."/>
            <person name="Narain K."/>
            <person name="Devi K.R."/>
            <person name="Agatsuma T."/>
            <person name="Nawaratna S."/>
            <person name="Gobert G.N."/>
            <person name="Jones M.K."/>
            <person name="Ragan M.A."/>
            <person name="McManus D.P."/>
            <person name="Krause L."/>
        </authorList>
    </citation>
    <scope>NUCLEOTIDE SEQUENCE [LARGE SCALE GENOMIC DNA]</scope>
    <source>
        <strain evidence="10 11">IND2009</strain>
    </source>
</reference>
<dbReference type="Pfam" id="PF22981">
    <property type="entry name" value="RM2_Med14"/>
    <property type="match status" value="1"/>
</dbReference>
<keyword evidence="6 7" id="KW-0539">Nucleus</keyword>
<dbReference type="InterPro" id="IPR013947">
    <property type="entry name" value="Mediator_Med14"/>
</dbReference>
<evidence type="ECO:0000256" key="7">
    <source>
        <dbReference type="RuleBase" id="RU365082"/>
    </source>
</evidence>
<evidence type="ECO:0000256" key="3">
    <source>
        <dbReference type="ARBA" id="ARBA00023015"/>
    </source>
</evidence>
<dbReference type="Proteomes" id="UP000324629">
    <property type="component" value="Unassembled WGS sequence"/>
</dbReference>
<comment type="similarity">
    <text evidence="2 7">Belongs to the Mediator complex subunit 14 family.</text>
</comment>
<dbReference type="EMBL" id="QNGE01002388">
    <property type="protein sequence ID" value="KAA3675663.1"/>
    <property type="molecule type" value="Genomic_DNA"/>
</dbReference>
<evidence type="ECO:0000259" key="8">
    <source>
        <dbReference type="Pfam" id="PF08638"/>
    </source>
</evidence>
<proteinExistence type="inferred from homology"/>
<name>A0A5J4NJJ6_9TREM</name>
<evidence type="ECO:0000259" key="9">
    <source>
        <dbReference type="Pfam" id="PF22981"/>
    </source>
</evidence>
<feature type="domain" description="Mediator of RNA polymerase II transcription subunit 14 RM2" evidence="9">
    <location>
        <begin position="283"/>
        <end position="364"/>
    </location>
</feature>
<evidence type="ECO:0000256" key="6">
    <source>
        <dbReference type="ARBA" id="ARBA00023242"/>
    </source>
</evidence>
<dbReference type="PANTHER" id="PTHR12809:SF2">
    <property type="entry name" value="MEDIATOR OF RNA POLYMERASE II TRANSCRIPTION SUBUNIT 14"/>
    <property type="match status" value="1"/>
</dbReference>
<evidence type="ECO:0000313" key="11">
    <source>
        <dbReference type="Proteomes" id="UP000324629"/>
    </source>
</evidence>
<evidence type="ECO:0000256" key="2">
    <source>
        <dbReference type="ARBA" id="ARBA00007813"/>
    </source>
</evidence>
<accession>A0A5J4NJJ6</accession>
<dbReference type="InterPro" id="IPR055113">
    <property type="entry name" value="Med14_RM2"/>
</dbReference>
<keyword evidence="4 7" id="KW-0010">Activator</keyword>
<organism evidence="10 11">
    <name type="scientific">Paragonimus westermani</name>
    <dbReference type="NCBI Taxonomy" id="34504"/>
    <lineage>
        <taxon>Eukaryota</taxon>
        <taxon>Metazoa</taxon>
        <taxon>Spiralia</taxon>
        <taxon>Lophotrochozoa</taxon>
        <taxon>Platyhelminthes</taxon>
        <taxon>Trematoda</taxon>
        <taxon>Digenea</taxon>
        <taxon>Plagiorchiida</taxon>
        <taxon>Troglotremata</taxon>
        <taxon>Troglotrematidae</taxon>
        <taxon>Paragonimus</taxon>
    </lineage>
</organism>
<comment type="caution">
    <text evidence="10">The sequence shown here is derived from an EMBL/GenBank/DDBJ whole genome shotgun (WGS) entry which is preliminary data.</text>
</comment>
<keyword evidence="3 7" id="KW-0805">Transcription regulation</keyword>
<protein>
    <recommendedName>
        <fullName evidence="7">Mediator of RNA polymerase II transcription subunit 14</fullName>
    </recommendedName>
    <alternativeName>
        <fullName evidence="7">Mediator complex subunit 14</fullName>
    </alternativeName>
</protein>
<dbReference type="PANTHER" id="PTHR12809">
    <property type="entry name" value="MEDIATOR COMPLEX SUBUNIT"/>
    <property type="match status" value="1"/>
</dbReference>
<dbReference type="GO" id="GO:0016592">
    <property type="term" value="C:mediator complex"/>
    <property type="evidence" value="ECO:0007669"/>
    <property type="project" value="UniProtKB-UniRule"/>
</dbReference>
<comment type="subcellular location">
    <subcellularLocation>
        <location evidence="1 7">Nucleus</location>
    </subcellularLocation>
</comment>
<keyword evidence="5 7" id="KW-0804">Transcription</keyword>
<evidence type="ECO:0000256" key="5">
    <source>
        <dbReference type="ARBA" id="ARBA00023163"/>
    </source>
</evidence>
<dbReference type="GO" id="GO:0003712">
    <property type="term" value="F:transcription coregulator activity"/>
    <property type="evidence" value="ECO:0007669"/>
    <property type="project" value="UniProtKB-UniRule"/>
</dbReference>
<sequence length="371" mass="42630">MSEMAEMDQMISKPRPGSIPLSILIEFICQKMYTDLMRLVDLLPSKTDLEKKIEIATFFSRTRHLFIRLEALVKWSNNASKVDKCEKISNFLEEQSFFLINTANSLSRLLRETLVGARLPPFAVLHAIDIFTNKTYTRLPKSIKNCASSVDTVSIKEASQALLDLNRIIQNRLSLTQLPRQFKIIKISKEKLNVTMTLMSEAVDFPWRILSIKFLIRDPVANFQSLVHPAQVQFIHSQAQSRLLYRHFDKRPPLLHLYDMLHAFSISLQLDVLHEQAQRARATRPIDQLIVEAYRPGHSLVLSYWHALSRNHFQAQLGLDGKLQSTAYMLTIHVDPIDPQRPLCISHRPELPATESHRIGSVLQVFVASLF</sequence>
<comment type="subunit">
    <text evidence="7">Component of the Mediator complex.</text>
</comment>
<dbReference type="GO" id="GO:0006357">
    <property type="term" value="P:regulation of transcription by RNA polymerase II"/>
    <property type="evidence" value="ECO:0007669"/>
    <property type="project" value="InterPro"/>
</dbReference>
<evidence type="ECO:0000313" key="10">
    <source>
        <dbReference type="EMBL" id="KAA3675663.1"/>
    </source>
</evidence>
<feature type="domain" description="Mediator complex subunit MED14 N-terminal" evidence="8">
    <location>
        <begin position="19"/>
        <end position="189"/>
    </location>
</feature>
<dbReference type="InterPro" id="IPR055122">
    <property type="entry name" value="Med14_N"/>
</dbReference>
<keyword evidence="11" id="KW-1185">Reference proteome</keyword>